<organism evidence="7 8">
    <name type="scientific">Sporothrix bragantina</name>
    <dbReference type="NCBI Taxonomy" id="671064"/>
    <lineage>
        <taxon>Eukaryota</taxon>
        <taxon>Fungi</taxon>
        <taxon>Dikarya</taxon>
        <taxon>Ascomycota</taxon>
        <taxon>Pezizomycotina</taxon>
        <taxon>Sordariomycetes</taxon>
        <taxon>Sordariomycetidae</taxon>
        <taxon>Ophiostomatales</taxon>
        <taxon>Ophiostomataceae</taxon>
        <taxon>Sporothrix</taxon>
    </lineage>
</organism>
<evidence type="ECO:0000256" key="1">
    <source>
        <dbReference type="ARBA" id="ARBA00022723"/>
    </source>
</evidence>
<dbReference type="Pfam" id="PF00172">
    <property type="entry name" value="Zn_clus"/>
    <property type="match status" value="1"/>
</dbReference>
<dbReference type="SMART" id="SM00066">
    <property type="entry name" value="GAL4"/>
    <property type="match status" value="1"/>
</dbReference>
<evidence type="ECO:0000256" key="2">
    <source>
        <dbReference type="ARBA" id="ARBA00023015"/>
    </source>
</evidence>
<keyword evidence="3" id="KW-0804">Transcription</keyword>
<dbReference type="Proteomes" id="UP001642406">
    <property type="component" value="Unassembled WGS sequence"/>
</dbReference>
<comment type="caution">
    <text evidence="7">The sequence shown here is derived from an EMBL/GenBank/DDBJ whole genome shotgun (WGS) entry which is preliminary data.</text>
</comment>
<evidence type="ECO:0000313" key="7">
    <source>
        <dbReference type="EMBL" id="CAK7235060.1"/>
    </source>
</evidence>
<name>A0ABP0CSG8_9PEZI</name>
<gene>
    <name evidence="7" type="ORF">SBRCBS47491_009161</name>
</gene>
<feature type="region of interest" description="Disordered" evidence="5">
    <location>
        <begin position="1"/>
        <end position="22"/>
    </location>
</feature>
<reference evidence="7 8" key="1">
    <citation type="submission" date="2024-01" db="EMBL/GenBank/DDBJ databases">
        <authorList>
            <person name="Allen C."/>
            <person name="Tagirdzhanova G."/>
        </authorList>
    </citation>
    <scope>NUCLEOTIDE SEQUENCE [LARGE SCALE GENOMIC DNA]</scope>
</reference>
<evidence type="ECO:0000313" key="8">
    <source>
        <dbReference type="Proteomes" id="UP001642406"/>
    </source>
</evidence>
<dbReference type="InterPro" id="IPR051127">
    <property type="entry name" value="Fungal_SecMet_Regulators"/>
</dbReference>
<evidence type="ECO:0000256" key="3">
    <source>
        <dbReference type="ARBA" id="ARBA00023163"/>
    </source>
</evidence>
<keyword evidence="1" id="KW-0479">Metal-binding</keyword>
<dbReference type="CDD" id="cd12148">
    <property type="entry name" value="fungal_TF_MHR"/>
    <property type="match status" value="1"/>
</dbReference>
<evidence type="ECO:0000259" key="6">
    <source>
        <dbReference type="PROSITE" id="PS50048"/>
    </source>
</evidence>
<keyword evidence="8" id="KW-1185">Reference proteome</keyword>
<feature type="domain" description="Zn(2)-C6 fungal-type" evidence="6">
    <location>
        <begin position="31"/>
        <end position="60"/>
    </location>
</feature>
<dbReference type="EMBL" id="CAWUHC010000136">
    <property type="protein sequence ID" value="CAK7235060.1"/>
    <property type="molecule type" value="Genomic_DNA"/>
</dbReference>
<keyword evidence="2" id="KW-0805">Transcription regulation</keyword>
<proteinExistence type="predicted"/>
<dbReference type="SMART" id="SM00906">
    <property type="entry name" value="Fungal_trans"/>
    <property type="match status" value="1"/>
</dbReference>
<dbReference type="InterPro" id="IPR001138">
    <property type="entry name" value="Zn2Cys6_DnaBD"/>
</dbReference>
<dbReference type="Pfam" id="PF04082">
    <property type="entry name" value="Fungal_trans"/>
    <property type="match status" value="1"/>
</dbReference>
<evidence type="ECO:0000256" key="4">
    <source>
        <dbReference type="ARBA" id="ARBA00023242"/>
    </source>
</evidence>
<feature type="compositionally biased region" description="Polar residues" evidence="5">
    <location>
        <begin position="104"/>
        <end position="116"/>
    </location>
</feature>
<dbReference type="PANTHER" id="PTHR47424">
    <property type="entry name" value="REGULATORY PROTEIN GAL4"/>
    <property type="match status" value="1"/>
</dbReference>
<feature type="compositionally biased region" description="Low complexity" evidence="5">
    <location>
        <begin position="1"/>
        <end position="20"/>
    </location>
</feature>
<sequence>MDSSAPLSSSSARQVQQLQQRRQKRSQVVRACEWCRQHRSKCDNSVPCSNCRSRGARCSNDDLAAQHMSLPGAHREIERLRRQVEQLEQEVKELTIEKEKNARTPKTPTASISEPSPFSDVSGLQAPSDVREADLSIVVDSGVGIARPFWSGVHVSTARSPHKTWYGPSSLFYFIGRVAEFLDASLQFHQTDVDTLHTSQSLDNMLDVNPAGVLVDGTSPTPTMPAATSLASPGLSQQRASLDPLAGARFLTLTQEEYFLDLYWQSYHTSLFAILDEAAFRQHYRSLWKSSAGQTRASSALVDIVLALCMQLGVSTMVPSMRQKLTVDNDDTTIAGRWYYRRCQALLEYELESPSLATLQCHILCGVYLCNGTFQNMSDSSCGLAVRAAYMLGIHLEPTVDMPLAQRELRKRIWWALYVLDSKIGMKLGRPFQVHLAGTSTPSLLSDRVDVAAGASGSNFAPLGDDRTWLSFHVFHSRLFCIARSAHVAFYCSNTIPLLSGQKIWDDPTALDAHARIAMTHGEAFTQWATSVPPALTTPRTGGSLPFATDGSSLDIEPFSPLWVQRQRLLLELMYHNLSINLYRPMISFRGELVTENARQCAITCARHAITLTQIAHQVLSSTTILAGWHEAFQWQWNAAMTLVGFLLGSASAGMMHHNNELGEARRAVDQAVAVFDLFGQNFAVAMSAAKVIRNLCTKVDFLLQRAQSAQFTRVVDGQNLPQMQLADVSGAVGSVAPWGSSNGPAATDMADGADLSLGKPTNASNISMASTAVDMGFPELDPAVLQDTMLMAFDVDQWLNLNVLWPHADGLMVST</sequence>
<dbReference type="PROSITE" id="PS00463">
    <property type="entry name" value="ZN2_CY6_FUNGAL_1"/>
    <property type="match status" value="1"/>
</dbReference>
<dbReference type="PANTHER" id="PTHR47424:SF12">
    <property type="entry name" value="TRANSCRIPTION FACTOR ASQA"/>
    <property type="match status" value="1"/>
</dbReference>
<protein>
    <recommendedName>
        <fullName evidence="6">Zn(2)-C6 fungal-type domain-containing protein</fullName>
    </recommendedName>
</protein>
<dbReference type="Gene3D" id="4.10.240.10">
    <property type="entry name" value="Zn(2)-C6 fungal-type DNA-binding domain"/>
    <property type="match status" value="1"/>
</dbReference>
<evidence type="ECO:0000256" key="5">
    <source>
        <dbReference type="SAM" id="MobiDB-lite"/>
    </source>
</evidence>
<dbReference type="InterPro" id="IPR007219">
    <property type="entry name" value="XnlR_reg_dom"/>
</dbReference>
<dbReference type="CDD" id="cd00067">
    <property type="entry name" value="GAL4"/>
    <property type="match status" value="1"/>
</dbReference>
<dbReference type="SUPFAM" id="SSF57701">
    <property type="entry name" value="Zn2/Cys6 DNA-binding domain"/>
    <property type="match status" value="1"/>
</dbReference>
<accession>A0ABP0CSG8</accession>
<feature type="region of interest" description="Disordered" evidence="5">
    <location>
        <begin position="95"/>
        <end position="124"/>
    </location>
</feature>
<dbReference type="PROSITE" id="PS50048">
    <property type="entry name" value="ZN2_CY6_FUNGAL_2"/>
    <property type="match status" value="1"/>
</dbReference>
<dbReference type="InterPro" id="IPR036864">
    <property type="entry name" value="Zn2-C6_fun-type_DNA-bd_sf"/>
</dbReference>
<keyword evidence="4" id="KW-0539">Nucleus</keyword>